<gene>
    <name evidence="6" type="ORF">DP120_03360</name>
</gene>
<feature type="transmembrane region" description="Helical" evidence="5">
    <location>
        <begin position="273"/>
        <end position="296"/>
    </location>
</feature>
<organism evidence="6 7">
    <name type="scientific">Planococcus halotolerans</name>
    <dbReference type="NCBI Taxonomy" id="2233542"/>
    <lineage>
        <taxon>Bacteria</taxon>
        <taxon>Bacillati</taxon>
        <taxon>Bacillota</taxon>
        <taxon>Bacilli</taxon>
        <taxon>Bacillales</taxon>
        <taxon>Caryophanaceae</taxon>
        <taxon>Planococcus</taxon>
    </lineage>
</organism>
<dbReference type="GO" id="GO:0006508">
    <property type="term" value="P:proteolysis"/>
    <property type="evidence" value="ECO:0007669"/>
    <property type="project" value="UniProtKB-KW"/>
</dbReference>
<comment type="caution">
    <text evidence="6">The sequence shown here is derived from an EMBL/GenBank/DDBJ whole genome shotgun (WGS) entry which is preliminary data.</text>
</comment>
<comment type="similarity">
    <text evidence="1">Belongs to the peptidase S51 family.</text>
</comment>
<keyword evidence="7" id="KW-1185">Reference proteome</keyword>
<dbReference type="AlphaFoldDB" id="A0A365L7D4"/>
<dbReference type="PANTHER" id="PTHR20842:SF0">
    <property type="entry name" value="ALPHA-ASPARTYL DIPEPTIDASE"/>
    <property type="match status" value="1"/>
</dbReference>
<proteinExistence type="inferred from homology"/>
<dbReference type="InterPro" id="IPR005320">
    <property type="entry name" value="Peptidase_S51"/>
</dbReference>
<evidence type="ECO:0000256" key="3">
    <source>
        <dbReference type="ARBA" id="ARBA00022801"/>
    </source>
</evidence>
<keyword evidence="2" id="KW-0645">Protease</keyword>
<sequence length="297" mass="32643">MGTLFLSGGGDRKNTEKFDEEFQRQIGQAKPLLYIPIAMDGIIPYADCLQWIRDVFNPLGIHEIVMRTDFHRKSVDDPQQFSAVYIGGGNTFHLLNEMRNSGFDKVLEEYINGNGVVYGGSAGAIILGSNIMTSAHLDENRVGVQDFSGLDVLDGLAVWCHYESGDDETIRSYIIDFDTPVIALPEESGAYFQDGHIKVTGTKSVYLFIGEDKVELQPGAEFNFSGSDEHDAQAILGKQQPFNDAVGHMLSIEGYPAAGNYKNLETMPKALQVGGYLFVGLMAILFVSIVVVGWVLQ</sequence>
<protein>
    <submittedName>
        <fullName evidence="6">Peptidase E</fullName>
    </submittedName>
</protein>
<evidence type="ECO:0000256" key="5">
    <source>
        <dbReference type="SAM" id="Phobius"/>
    </source>
</evidence>
<name>A0A365L7D4_9BACL</name>
<dbReference type="Gene3D" id="3.40.50.880">
    <property type="match status" value="1"/>
</dbReference>
<evidence type="ECO:0000256" key="4">
    <source>
        <dbReference type="ARBA" id="ARBA00022825"/>
    </source>
</evidence>
<dbReference type="RefSeq" id="WP_112221802.1">
    <property type="nucleotide sequence ID" value="NZ_CP196859.1"/>
</dbReference>
<evidence type="ECO:0000256" key="1">
    <source>
        <dbReference type="ARBA" id="ARBA00006534"/>
    </source>
</evidence>
<dbReference type="Proteomes" id="UP000251002">
    <property type="component" value="Unassembled WGS sequence"/>
</dbReference>
<keyword evidence="5" id="KW-0812">Transmembrane</keyword>
<dbReference type="InterPro" id="IPR029062">
    <property type="entry name" value="Class_I_gatase-like"/>
</dbReference>
<keyword evidence="5" id="KW-0472">Membrane</keyword>
<evidence type="ECO:0000313" key="6">
    <source>
        <dbReference type="EMBL" id="RAZ81334.1"/>
    </source>
</evidence>
<dbReference type="GO" id="GO:0008236">
    <property type="term" value="F:serine-type peptidase activity"/>
    <property type="evidence" value="ECO:0007669"/>
    <property type="project" value="UniProtKB-KW"/>
</dbReference>
<dbReference type="EMBL" id="QLZR01000001">
    <property type="protein sequence ID" value="RAZ81334.1"/>
    <property type="molecule type" value="Genomic_DNA"/>
</dbReference>
<keyword evidence="5" id="KW-1133">Transmembrane helix</keyword>
<dbReference type="SUPFAM" id="SSF52317">
    <property type="entry name" value="Class I glutamine amidotransferase-like"/>
    <property type="match status" value="1"/>
</dbReference>
<dbReference type="Pfam" id="PF03575">
    <property type="entry name" value="Peptidase_S51"/>
    <property type="match status" value="1"/>
</dbReference>
<reference evidence="6 7" key="1">
    <citation type="submission" date="2018-06" db="EMBL/GenBank/DDBJ databases">
        <title>The draft genome sequences of strains SCU63 and S1.</title>
        <authorList>
            <person name="Gan L."/>
        </authorList>
    </citation>
    <scope>NUCLEOTIDE SEQUENCE [LARGE SCALE GENOMIC DNA]</scope>
    <source>
        <strain evidence="6 7">SCU63</strain>
    </source>
</reference>
<dbReference type="PANTHER" id="PTHR20842">
    <property type="entry name" value="PROTEASE S51 ALPHA-ASPARTYL DIPEPTIDASE"/>
    <property type="match status" value="1"/>
</dbReference>
<keyword evidence="4" id="KW-0720">Serine protease</keyword>
<keyword evidence="3" id="KW-0378">Hydrolase</keyword>
<evidence type="ECO:0000313" key="7">
    <source>
        <dbReference type="Proteomes" id="UP000251002"/>
    </source>
</evidence>
<accession>A0A365L7D4</accession>
<evidence type="ECO:0000256" key="2">
    <source>
        <dbReference type="ARBA" id="ARBA00022670"/>
    </source>
</evidence>